<dbReference type="Gene3D" id="3.90.1300.10">
    <property type="entry name" value="Amidase signature (AS) domain"/>
    <property type="match status" value="1"/>
</dbReference>
<gene>
    <name evidence="4" type="ORF">Q9L58_005348</name>
</gene>
<dbReference type="SUPFAM" id="SSF75304">
    <property type="entry name" value="Amidase signature (AS) enzymes"/>
    <property type="match status" value="1"/>
</dbReference>
<keyword evidence="2" id="KW-0378">Hydrolase</keyword>
<sequence>MSVLRSGQQPPDWRDLVALKLAAQRKELEPFLIPASRLPPVDQKNVLSFFDEDGNINVNLREREIAAVSDVDVVLEKTRSGEWTCVELVTCYIRRYGIVFYLPLSALKSVNTLTEPLFARALAHAAKLDSLPPSKRGPLHGLPITLKDQFNVAGVDSTIGYVCNINNASQLVPSAIVQILERLGAVVIAKTNLPQSIMWCETENNIFGRTDNPRDRTFTPGGSSGGEAVNLVMKGGLVGWGTDIGGSIRIPGALTGVYGLKPSSTRLPYQDVTVSTEGQEHVPSVIGPMARSISSLVTVMKAVLSAEPWMLDPKVVPIPWRDDIYNDTLNRKLIIGVLRDDGVVRVHPPIKRILDEAVRKLEAAGHEIIEWIPDGHAAAIAVMDAFYSADGGEDIKRAVTSSGEPFIAHVERLVNRGPPISVYEYWQLNKRKWTSQKSYLDKWNASAGLTKSGKMVDLLLSPVIPHVAVPHQGCSWVGYTKIWNVLDYTAGVVPNVGVVDKEVDERVEYDGRNDMDRLNWDIYDPELMHGHPIGLQVVGRRLEEEKVLAGMGVVGAVLQASDVL</sequence>
<name>A0ABR3GIE5_9PEZI</name>
<organism evidence="4 5">
    <name type="scientific">Discina gigas</name>
    <dbReference type="NCBI Taxonomy" id="1032678"/>
    <lineage>
        <taxon>Eukaryota</taxon>
        <taxon>Fungi</taxon>
        <taxon>Dikarya</taxon>
        <taxon>Ascomycota</taxon>
        <taxon>Pezizomycotina</taxon>
        <taxon>Pezizomycetes</taxon>
        <taxon>Pezizales</taxon>
        <taxon>Discinaceae</taxon>
        <taxon>Discina</taxon>
    </lineage>
</organism>
<accession>A0ABR3GIE5</accession>
<feature type="domain" description="Amidase" evidence="3">
    <location>
        <begin position="108"/>
        <end position="548"/>
    </location>
</feature>
<dbReference type="PANTHER" id="PTHR46072">
    <property type="entry name" value="AMIDASE-RELATED-RELATED"/>
    <property type="match status" value="1"/>
</dbReference>
<dbReference type="Pfam" id="PF01425">
    <property type="entry name" value="Amidase"/>
    <property type="match status" value="1"/>
</dbReference>
<dbReference type="InterPro" id="IPR023631">
    <property type="entry name" value="Amidase_dom"/>
</dbReference>
<comment type="caution">
    <text evidence="4">The sequence shown here is derived from an EMBL/GenBank/DDBJ whole genome shotgun (WGS) entry which is preliminary data.</text>
</comment>
<keyword evidence="5" id="KW-1185">Reference proteome</keyword>
<dbReference type="InterPro" id="IPR036928">
    <property type="entry name" value="AS_sf"/>
</dbReference>
<dbReference type="EMBL" id="JBBBZM010000064">
    <property type="protein sequence ID" value="KAL0635713.1"/>
    <property type="molecule type" value="Genomic_DNA"/>
</dbReference>
<comment type="similarity">
    <text evidence="1">Belongs to the amidase family.</text>
</comment>
<dbReference type="PIRSF" id="PIRSF001221">
    <property type="entry name" value="Amidase_fungi"/>
    <property type="match status" value="1"/>
</dbReference>
<dbReference type="Proteomes" id="UP001447188">
    <property type="component" value="Unassembled WGS sequence"/>
</dbReference>
<evidence type="ECO:0000313" key="4">
    <source>
        <dbReference type="EMBL" id="KAL0635713.1"/>
    </source>
</evidence>
<evidence type="ECO:0000313" key="5">
    <source>
        <dbReference type="Proteomes" id="UP001447188"/>
    </source>
</evidence>
<proteinExistence type="inferred from homology"/>
<protein>
    <recommendedName>
        <fullName evidence="3">Amidase domain-containing protein</fullName>
    </recommendedName>
</protein>
<dbReference type="PANTHER" id="PTHR46072:SF2">
    <property type="entry name" value="AMIDASE (EUROFUNG)"/>
    <property type="match status" value="1"/>
</dbReference>
<reference evidence="4 5" key="1">
    <citation type="submission" date="2024-02" db="EMBL/GenBank/DDBJ databases">
        <title>Discinaceae phylogenomics.</title>
        <authorList>
            <person name="Dirks A.C."/>
            <person name="James T.Y."/>
        </authorList>
    </citation>
    <scope>NUCLEOTIDE SEQUENCE [LARGE SCALE GENOMIC DNA]</scope>
    <source>
        <strain evidence="4 5">ACD0624</strain>
    </source>
</reference>
<evidence type="ECO:0000256" key="2">
    <source>
        <dbReference type="ARBA" id="ARBA00022801"/>
    </source>
</evidence>
<evidence type="ECO:0000259" key="3">
    <source>
        <dbReference type="Pfam" id="PF01425"/>
    </source>
</evidence>
<evidence type="ECO:0000256" key="1">
    <source>
        <dbReference type="ARBA" id="ARBA00009199"/>
    </source>
</evidence>